<dbReference type="GO" id="GO:0016887">
    <property type="term" value="F:ATP hydrolysis activity"/>
    <property type="evidence" value="ECO:0007669"/>
    <property type="project" value="InterPro"/>
</dbReference>
<evidence type="ECO:0000256" key="3">
    <source>
        <dbReference type="ARBA" id="ARBA00023125"/>
    </source>
</evidence>
<name>A0A914YWV9_9BILA</name>
<dbReference type="InterPro" id="IPR016024">
    <property type="entry name" value="ARM-type_fold"/>
</dbReference>
<reference evidence="9" key="1">
    <citation type="submission" date="2022-11" db="UniProtKB">
        <authorList>
            <consortium name="WormBaseParasite"/>
        </authorList>
    </citation>
    <scope>IDENTIFICATION</scope>
</reference>
<keyword evidence="1" id="KW-0378">Hydrolase</keyword>
<dbReference type="Proteomes" id="UP000887577">
    <property type="component" value="Unplaced"/>
</dbReference>
<feature type="compositionally biased region" description="Low complexity" evidence="5">
    <location>
        <begin position="1619"/>
        <end position="1633"/>
    </location>
</feature>
<feature type="repeat" description="HEAT" evidence="4">
    <location>
        <begin position="38"/>
        <end position="76"/>
    </location>
</feature>
<dbReference type="GO" id="GO:0005524">
    <property type="term" value="F:ATP binding"/>
    <property type="evidence" value="ECO:0007669"/>
    <property type="project" value="InterPro"/>
</dbReference>
<evidence type="ECO:0000256" key="4">
    <source>
        <dbReference type="PROSITE-ProRule" id="PRU00103"/>
    </source>
</evidence>
<dbReference type="InterPro" id="IPR001650">
    <property type="entry name" value="Helicase_C-like"/>
</dbReference>
<dbReference type="Pfam" id="PF00271">
    <property type="entry name" value="Helicase_C"/>
    <property type="match status" value="1"/>
</dbReference>
<organism evidence="8 9">
    <name type="scientific">Panagrolaimus superbus</name>
    <dbReference type="NCBI Taxonomy" id="310955"/>
    <lineage>
        <taxon>Eukaryota</taxon>
        <taxon>Metazoa</taxon>
        <taxon>Ecdysozoa</taxon>
        <taxon>Nematoda</taxon>
        <taxon>Chromadorea</taxon>
        <taxon>Rhabditida</taxon>
        <taxon>Tylenchina</taxon>
        <taxon>Panagrolaimomorpha</taxon>
        <taxon>Panagrolaimoidea</taxon>
        <taxon>Panagrolaimidae</taxon>
        <taxon>Panagrolaimus</taxon>
    </lineage>
</organism>
<dbReference type="InterPro" id="IPR049730">
    <property type="entry name" value="SNF2/RAD54-like_C"/>
</dbReference>
<dbReference type="InterPro" id="IPR027417">
    <property type="entry name" value="P-loop_NTPase"/>
</dbReference>
<dbReference type="InterPro" id="IPR000330">
    <property type="entry name" value="SNF2_N"/>
</dbReference>
<dbReference type="GO" id="GO:0017025">
    <property type="term" value="F:TBP-class protein binding"/>
    <property type="evidence" value="ECO:0007669"/>
    <property type="project" value="InterPro"/>
</dbReference>
<dbReference type="PANTHER" id="PTHR36498">
    <property type="entry name" value="TATA-BINDING PROTEIN-ASSOCIATED FACTOR 172"/>
    <property type="match status" value="1"/>
</dbReference>
<dbReference type="SUPFAM" id="SSF48371">
    <property type="entry name" value="ARM repeat"/>
    <property type="match status" value="1"/>
</dbReference>
<evidence type="ECO:0000256" key="5">
    <source>
        <dbReference type="SAM" id="MobiDB-lite"/>
    </source>
</evidence>
<dbReference type="CDD" id="cd18793">
    <property type="entry name" value="SF2_C_SNF"/>
    <property type="match status" value="1"/>
</dbReference>
<dbReference type="Gene3D" id="3.40.50.300">
    <property type="entry name" value="P-loop containing nucleotide triphosphate hydrolases"/>
    <property type="match status" value="1"/>
</dbReference>
<dbReference type="Gene3D" id="1.25.10.10">
    <property type="entry name" value="Leucine-rich Repeat Variant"/>
    <property type="match status" value="3"/>
</dbReference>
<dbReference type="InterPro" id="IPR011989">
    <property type="entry name" value="ARM-like"/>
</dbReference>
<feature type="compositionally biased region" description="Polar residues" evidence="5">
    <location>
        <begin position="1598"/>
        <end position="1607"/>
    </location>
</feature>
<evidence type="ECO:0000259" key="6">
    <source>
        <dbReference type="PROSITE" id="PS51192"/>
    </source>
</evidence>
<dbReference type="InterPro" id="IPR014001">
    <property type="entry name" value="Helicase_ATP-bd"/>
</dbReference>
<keyword evidence="2" id="KW-0067">ATP-binding</keyword>
<keyword evidence="2" id="KW-0347">Helicase</keyword>
<keyword evidence="2" id="KW-0547">Nucleotide-binding</keyword>
<sequence length="1667" mass="188599">MSDNRLVKLGALLESKNRTIRHEAASVIGQIPFTNVHLLPTLRKFLQNNLWDTRVSASEALAKVLQAMPSSISTNEQIMDFNCGEKLQNINVKQIIEHYRPLLCSEGEEMNARGVKVSKQEQRTQIDQHLNMESRIYGCTAFLQDTDIDPTLYQPPADISNSSDRIELKADLEVTVLDEEEEIDQNFRQLIGWIIQDIADQKWQIRHGGFLACHKIISYSFERLSSGWIEAISQRIIEVLALDRFVDFATGSNSVAPVREQAAQCLCVLLCKLSLKSKLTNAIIKHLRDLLLIDNEKRWQCRQTSLIVLKYYFAAIEPNENFYQLVRDVLERMNDQNDEVVSAAIVALASLFSNLKLEDAKRRELANLVMTSVWQKLKQPECLRQLRDGVDSVLTDLIGIVDVYAQVEPETNLSDSEFRTFVDLLDPRLILRTLRILKCLLISLSKPITISNETFYQLLKMLYRCCLFASPSEGSELLEFALVILFKLVEVFSNRFGSLEALHNTIGYWIGCLMADDKKAEIDVFNLCVNGPTSSNTNPIELICGNEICAITENERPKIIIERKIILARFLSPIVDALYHSGMIIREQPVYISIQLIFQPYLRSTVLSQRLGAALMLNCWARMFRRQALRNDLQTPLIFPEAAVSEAVTALSAQPEVFNDVIISVQNLATECDEFTKYCRRNGAKEGDMPDSTAAEELEGYTKAAYEACMKFCKPQNVTLVNARFEYITMLIKSTKATIRINANRVNALIGSALFYFNHTPPKLTPMIRPLMESAENEDQIKMAEETLFDSIPLMLLVTSNRDPCPHAKIVKQICIGLTVSPNYTPSISAWNEEKDLTTVITLLKLEPDEKESRAKNSEMILNACFSQLGSEVLIICKELEKYLSLDVDFDDLEGTMLNVEVVRTVFKQWQKFPTSEQAAQLSKLLKNSNAAIRFRISRCILEFAKVNLFETMNLFYDEIASFIGDIDNDSARAGAVEILLQLSGLEEKLVGATSLLAPIAFSAISDKIETIRETAATAFRKMVTILPLEKDEQSFISSYSASVATKYRQNLNFLNVLSSPSSLPLLTKSDIPYLKHDVDLRSYQYEGITWMMFLHKFGLNGILADDMGLGKTLQTLCLLSKVHNDKDLQQENWSLIVCPKTLGNHWCNEWKKYFPSEKPLRRTQELGVELQDYSPIVVASYEELRHQQALRTKRWRYIILDEGHCIRNHTTQLFEVVSNLFSKRRLILSGTPVQNTPADLWALFRFLMPGYLSTRASFHQKYIKPMLACRNPKATEQQTREGEEALGLLHRQILPFLLRRLKTDVLNELPEKVVQDCLCQLTDIQKSMYAAIVDKCSLSREKDKEKDEFSLSALHTLISLRKLVDHPLLIAEVLQKLKLKDSFDFRKKANQSYELSGKLVALKEILEECQIGKDKSSDENDILKDGVEVPSINSHRALIFCQWRASVDLLANYFDNGDLGTGISYLRLDGTVPPADRQALVDQFNQDESIDLMLLTTHIGGVGLNLTGADVVIFLDHDWNPVKDLQAIDRAHRLGQKKTVNVYRLITQGSIEEKIMRYQKFKSDTANVLVGADNRSIGSMATDELLELFSLEEGDTKSSNGSSATESEGPKTKRRKTAASSSSGIPGVAGAAAGSGGEKWCVEDLWDNSQYEEQHSIAQFLRKSNL</sequence>
<dbReference type="WBParaSite" id="PSU_v2.g5024.t1">
    <property type="protein sequence ID" value="PSU_v2.g5024.t1"/>
    <property type="gene ID" value="PSU_v2.g5024"/>
</dbReference>
<keyword evidence="3" id="KW-0238">DNA-binding</keyword>
<evidence type="ECO:0000313" key="8">
    <source>
        <dbReference type="Proteomes" id="UP000887577"/>
    </source>
</evidence>
<proteinExistence type="predicted"/>
<dbReference type="Gene3D" id="3.40.50.10810">
    <property type="entry name" value="Tandem AAA-ATPase domain"/>
    <property type="match status" value="1"/>
</dbReference>
<dbReference type="GO" id="GO:0003677">
    <property type="term" value="F:DNA binding"/>
    <property type="evidence" value="ECO:0007669"/>
    <property type="project" value="UniProtKB-KW"/>
</dbReference>
<evidence type="ECO:0000259" key="7">
    <source>
        <dbReference type="PROSITE" id="PS51194"/>
    </source>
</evidence>
<dbReference type="SMART" id="SM00490">
    <property type="entry name" value="HELICc"/>
    <property type="match status" value="1"/>
</dbReference>
<evidence type="ECO:0000256" key="2">
    <source>
        <dbReference type="ARBA" id="ARBA00022806"/>
    </source>
</evidence>
<protein>
    <submittedName>
        <fullName evidence="9">TATA-binding protein-associated factor</fullName>
    </submittedName>
</protein>
<feature type="domain" description="Helicase ATP-binding" evidence="6">
    <location>
        <begin position="1093"/>
        <end position="1251"/>
    </location>
</feature>
<dbReference type="GO" id="GO:0004386">
    <property type="term" value="F:helicase activity"/>
    <property type="evidence" value="ECO:0007669"/>
    <property type="project" value="UniProtKB-KW"/>
</dbReference>
<dbReference type="InterPro" id="IPR038718">
    <property type="entry name" value="SNF2-like_sf"/>
</dbReference>
<keyword evidence="8" id="KW-1185">Reference proteome</keyword>
<dbReference type="InterPro" id="IPR044972">
    <property type="entry name" value="Mot1"/>
</dbReference>
<dbReference type="SMART" id="SM00487">
    <property type="entry name" value="DEXDc"/>
    <property type="match status" value="1"/>
</dbReference>
<dbReference type="PANTHER" id="PTHR36498:SF1">
    <property type="entry name" value="TATA-BINDING PROTEIN-ASSOCIATED FACTOR 172"/>
    <property type="match status" value="1"/>
</dbReference>
<dbReference type="InterPro" id="IPR022707">
    <property type="entry name" value="Mot1_central_dom"/>
</dbReference>
<dbReference type="InterPro" id="IPR021133">
    <property type="entry name" value="HEAT_type_2"/>
</dbReference>
<dbReference type="SUPFAM" id="SSF52540">
    <property type="entry name" value="P-loop containing nucleoside triphosphate hydrolases"/>
    <property type="match status" value="2"/>
</dbReference>
<feature type="domain" description="Helicase C-terminal" evidence="7">
    <location>
        <begin position="1422"/>
        <end position="1582"/>
    </location>
</feature>
<dbReference type="Pfam" id="PF00176">
    <property type="entry name" value="SNF2-rel_dom"/>
    <property type="match status" value="1"/>
</dbReference>
<feature type="region of interest" description="Disordered" evidence="5">
    <location>
        <begin position="1594"/>
        <end position="1637"/>
    </location>
</feature>
<evidence type="ECO:0000256" key="1">
    <source>
        <dbReference type="ARBA" id="ARBA00022801"/>
    </source>
</evidence>
<evidence type="ECO:0000313" key="9">
    <source>
        <dbReference type="WBParaSite" id="PSU_v2.g5024.t1"/>
    </source>
</evidence>
<dbReference type="PROSITE" id="PS50077">
    <property type="entry name" value="HEAT_REPEAT"/>
    <property type="match status" value="1"/>
</dbReference>
<dbReference type="PROSITE" id="PS51192">
    <property type="entry name" value="HELICASE_ATP_BIND_1"/>
    <property type="match status" value="1"/>
</dbReference>
<accession>A0A914YWV9</accession>
<dbReference type="Pfam" id="PF12054">
    <property type="entry name" value="DUF3535"/>
    <property type="match status" value="1"/>
</dbReference>
<dbReference type="PROSITE" id="PS51194">
    <property type="entry name" value="HELICASE_CTER"/>
    <property type="match status" value="1"/>
</dbReference>